<evidence type="ECO:0000313" key="2">
    <source>
        <dbReference type="Proteomes" id="UP000831701"/>
    </source>
</evidence>
<accession>A0ACB8WAF3</accession>
<feature type="non-terminal residue" evidence="1">
    <location>
        <position position="1"/>
    </location>
</feature>
<reference evidence="1" key="1">
    <citation type="submission" date="2022-04" db="EMBL/GenBank/DDBJ databases">
        <title>Jade perch genome.</title>
        <authorList>
            <person name="Chao B."/>
        </authorList>
    </citation>
    <scope>NUCLEOTIDE SEQUENCE</scope>
    <source>
        <strain evidence="1">CB-2022</strain>
    </source>
</reference>
<keyword evidence="2" id="KW-1185">Reference proteome</keyword>
<organism evidence="1 2">
    <name type="scientific">Scortum barcoo</name>
    <name type="common">barcoo grunter</name>
    <dbReference type="NCBI Taxonomy" id="214431"/>
    <lineage>
        <taxon>Eukaryota</taxon>
        <taxon>Metazoa</taxon>
        <taxon>Chordata</taxon>
        <taxon>Craniata</taxon>
        <taxon>Vertebrata</taxon>
        <taxon>Euteleostomi</taxon>
        <taxon>Actinopterygii</taxon>
        <taxon>Neopterygii</taxon>
        <taxon>Teleostei</taxon>
        <taxon>Neoteleostei</taxon>
        <taxon>Acanthomorphata</taxon>
        <taxon>Eupercaria</taxon>
        <taxon>Centrarchiformes</taxon>
        <taxon>Terapontoidei</taxon>
        <taxon>Terapontidae</taxon>
        <taxon>Scortum</taxon>
    </lineage>
</organism>
<proteinExistence type="predicted"/>
<dbReference type="EMBL" id="CM041543">
    <property type="protein sequence ID" value="KAI3364252.1"/>
    <property type="molecule type" value="Genomic_DNA"/>
</dbReference>
<comment type="caution">
    <text evidence="1">The sequence shown here is derived from an EMBL/GenBank/DDBJ whole genome shotgun (WGS) entry which is preliminary data.</text>
</comment>
<protein>
    <submittedName>
        <fullName evidence="1">Uncharacterized protein</fullName>
    </submittedName>
</protein>
<sequence length="101" mass="10897">TGVEARAGLRLISGAPSAGVQPEPSWLSISNRLNLLYLRAEPFLGSDPDQSTRYACEESLNSGDLAAQDETTCILALPPAAGRQTSCFRSGSIEEKDERWE</sequence>
<name>A0ACB8WAF3_9TELE</name>
<dbReference type="Proteomes" id="UP000831701">
    <property type="component" value="Chromosome 13"/>
</dbReference>
<gene>
    <name evidence="1" type="ORF">L3Q82_011057</name>
</gene>
<evidence type="ECO:0000313" key="1">
    <source>
        <dbReference type="EMBL" id="KAI3364252.1"/>
    </source>
</evidence>